<name>A0A5A7TGY5_CUCMM</name>
<gene>
    <name evidence="3" type="ORF">E5676_scaffold376G001000</name>
    <name evidence="2" type="ORF">E6C27_scaffold44G00960</name>
</gene>
<dbReference type="OrthoDB" id="1930779at2759"/>
<dbReference type="Proteomes" id="UP000321947">
    <property type="component" value="Unassembled WGS sequence"/>
</dbReference>
<dbReference type="EMBL" id="SSTD01013643">
    <property type="protein sequence ID" value="TYK06002.1"/>
    <property type="molecule type" value="Genomic_DNA"/>
</dbReference>
<dbReference type="Pfam" id="PF25114">
    <property type="entry name" value="AtTam38"/>
    <property type="match status" value="1"/>
</dbReference>
<evidence type="ECO:0000256" key="1">
    <source>
        <dbReference type="SAM" id="Phobius"/>
    </source>
</evidence>
<organism evidence="2 4">
    <name type="scientific">Cucumis melo var. makuwa</name>
    <name type="common">Oriental melon</name>
    <dbReference type="NCBI Taxonomy" id="1194695"/>
    <lineage>
        <taxon>Eukaryota</taxon>
        <taxon>Viridiplantae</taxon>
        <taxon>Streptophyta</taxon>
        <taxon>Embryophyta</taxon>
        <taxon>Tracheophyta</taxon>
        <taxon>Spermatophyta</taxon>
        <taxon>Magnoliopsida</taxon>
        <taxon>eudicotyledons</taxon>
        <taxon>Gunneridae</taxon>
        <taxon>Pentapetalae</taxon>
        <taxon>rosids</taxon>
        <taxon>fabids</taxon>
        <taxon>Cucurbitales</taxon>
        <taxon>Cucurbitaceae</taxon>
        <taxon>Benincaseae</taxon>
        <taxon>Cucumis</taxon>
    </lineage>
</organism>
<evidence type="ECO:0000313" key="4">
    <source>
        <dbReference type="Proteomes" id="UP000321393"/>
    </source>
</evidence>
<feature type="transmembrane region" description="Helical" evidence="1">
    <location>
        <begin position="148"/>
        <end position="171"/>
    </location>
</feature>
<feature type="transmembrane region" description="Helical" evidence="1">
    <location>
        <begin position="239"/>
        <end position="264"/>
    </location>
</feature>
<evidence type="ECO:0000313" key="3">
    <source>
        <dbReference type="EMBL" id="TYK06002.1"/>
    </source>
</evidence>
<keyword evidence="1" id="KW-0812">Transmembrane</keyword>
<dbReference type="InterPro" id="IPR056894">
    <property type="entry name" value="AtTam38"/>
</dbReference>
<feature type="transmembrane region" description="Helical" evidence="1">
    <location>
        <begin position="276"/>
        <end position="309"/>
    </location>
</feature>
<evidence type="ECO:0000313" key="2">
    <source>
        <dbReference type="EMBL" id="KAA0042600.1"/>
    </source>
</evidence>
<feature type="transmembrane region" description="Helical" evidence="1">
    <location>
        <begin position="192"/>
        <end position="219"/>
    </location>
</feature>
<protein>
    <submittedName>
        <fullName evidence="2">Embryo defective 1923</fullName>
    </submittedName>
</protein>
<dbReference type="AlphaFoldDB" id="A0A5A7TGY5"/>
<keyword evidence="1" id="KW-1133">Transmembrane helix</keyword>
<dbReference type="STRING" id="1194695.A0A5A7TGY5"/>
<dbReference type="Proteomes" id="UP000321393">
    <property type="component" value="Unassembled WGS sequence"/>
</dbReference>
<proteinExistence type="predicted"/>
<comment type="caution">
    <text evidence="2">The sequence shown here is derived from an EMBL/GenBank/DDBJ whole genome shotgun (WGS) entry which is preliminary data.</text>
</comment>
<sequence>MATSLIAALSSNLKLPLLSAISSSPSTFRLQTQTVPFSNSPFKIQTLWLNPTRNCNVLSHNRSGFLISRKLESFTVFAADSEAQSDDREESTLPERFRYLTKEAPDPPVMVPHNLPPPFRDKGKLQTLPFLLYAWRAVLFELGNWRKIVVSLFSFVASILKGALALILYVIGDPITSMIRGIETAFYTIRSFYSSIVAYAPIPELTTIIVLASAMLAISEASAPDSVSSQPYLLTLSGLAGYLAVRGYISEPFFWTILLCVYGYSSFVKKRNDVTSALPAAVVFAAIGEPWVRILAMGSFLALAITHHWKKLSQGKEDEDEKGVYRWDVPLPLLGVALAIGIHAAAKWAGYRHLTWMIV</sequence>
<dbReference type="EMBL" id="SSTE01015921">
    <property type="protein sequence ID" value="KAA0042600.1"/>
    <property type="molecule type" value="Genomic_DNA"/>
</dbReference>
<accession>A0A5A7TGY5</accession>
<reference evidence="4 5" key="1">
    <citation type="submission" date="2019-08" db="EMBL/GenBank/DDBJ databases">
        <title>Draft genome sequences of two oriental melons (Cucumis melo L. var makuwa).</title>
        <authorList>
            <person name="Kwon S.-Y."/>
        </authorList>
    </citation>
    <scope>NUCLEOTIDE SEQUENCE [LARGE SCALE GENOMIC DNA]</scope>
    <source>
        <strain evidence="5">cv. Chang Bougi</strain>
        <strain evidence="4">cv. SW 3</strain>
        <tissue evidence="2">Leaf</tissue>
    </source>
</reference>
<feature type="transmembrane region" description="Helical" evidence="1">
    <location>
        <begin position="329"/>
        <end position="349"/>
    </location>
</feature>
<evidence type="ECO:0000313" key="5">
    <source>
        <dbReference type="Proteomes" id="UP000321947"/>
    </source>
</evidence>
<keyword evidence="1" id="KW-0472">Membrane</keyword>